<dbReference type="EMBL" id="JASSZA010000007">
    <property type="protein sequence ID" value="KAK2105110.1"/>
    <property type="molecule type" value="Genomic_DNA"/>
</dbReference>
<dbReference type="PANTHER" id="PTHR13213:SF2">
    <property type="entry name" value="MYB-BINDING PROTEIN 1A"/>
    <property type="match status" value="1"/>
</dbReference>
<evidence type="ECO:0000256" key="3">
    <source>
        <dbReference type="SAM" id="MobiDB-lite"/>
    </source>
</evidence>
<evidence type="ECO:0000313" key="4">
    <source>
        <dbReference type="EMBL" id="KAK2105110.1"/>
    </source>
</evidence>
<comment type="subcellular location">
    <subcellularLocation>
        <location evidence="1">Nucleus</location>
    </subcellularLocation>
</comment>
<dbReference type="PANTHER" id="PTHR13213">
    <property type="entry name" value="MYB-BINDING PROTEIN 1A FAMILY MEMBER"/>
    <property type="match status" value="1"/>
</dbReference>
<sequence length="569" mass="63285">MSVVETGSPEPSEPLSPGDAMQNSARPADCHGLLKHSCEFLDFWDIAKPEQETRFAATKLLEYLRARPQMERRVHGVCSFLSPFNARVRLVPQESEVKYALKRLITGLGVGRETARPCYSLALAQVKTVGCEESGCLNATEEQPEREVGSVLEASLREPPQMKAPEAFWEELKGEGRLRCEDVLGRFLSPSSFWQLLQPFEDLSLCSILQQIQEKYDLHQVKKSMVRPALFANLFRVLTLFQSGWLVKDQEVLRMSVKLLQALAQYQNHLQEQPQKALVDILSEVLEATLQEMLPEVLSTDLDVMLSCPEQLGLFLLAQQKVSSRLKKLVGSVNLFSDENPGEHAEDGSVLCEEGMKAARHRSEADPPGTQGRQVSAVLEVGGGTGAAEAAVLASQVHVACGLSQSFFLSVKWGWTASPEVPAGGPNALTMLGPTLPLSYLCFCLLGAALPLLTKEQLQLVMWGHMIHHYRKHTCTAKLPNQFKFTPEMEEYVDTFLEGCWDDPEQQLAELVAFSTTNHGLPVVPTFWWVVRFLSPRALQGFVAWLQGMFLQPDLDSLIDLSTNNPKKA</sequence>
<protein>
    <submittedName>
        <fullName evidence="4">Uncharacterized protein</fullName>
    </submittedName>
</protein>
<dbReference type="Pfam" id="PF04931">
    <property type="entry name" value="DNA_pol_phi"/>
    <property type="match status" value="2"/>
</dbReference>
<evidence type="ECO:0000313" key="5">
    <source>
        <dbReference type="Proteomes" id="UP001266305"/>
    </source>
</evidence>
<name>A0ABQ9V6Z2_SAGOE</name>
<dbReference type="InterPro" id="IPR007015">
    <property type="entry name" value="DNA_pol_V/MYBBP1A"/>
</dbReference>
<keyword evidence="5" id="KW-1185">Reference proteome</keyword>
<organism evidence="4 5">
    <name type="scientific">Saguinus oedipus</name>
    <name type="common">Cotton-top tamarin</name>
    <name type="synonym">Oedipomidas oedipus</name>
    <dbReference type="NCBI Taxonomy" id="9490"/>
    <lineage>
        <taxon>Eukaryota</taxon>
        <taxon>Metazoa</taxon>
        <taxon>Chordata</taxon>
        <taxon>Craniata</taxon>
        <taxon>Vertebrata</taxon>
        <taxon>Euteleostomi</taxon>
        <taxon>Mammalia</taxon>
        <taxon>Eutheria</taxon>
        <taxon>Euarchontoglires</taxon>
        <taxon>Primates</taxon>
        <taxon>Haplorrhini</taxon>
        <taxon>Platyrrhini</taxon>
        <taxon>Cebidae</taxon>
        <taxon>Callitrichinae</taxon>
        <taxon>Saguinus</taxon>
    </lineage>
</organism>
<feature type="compositionally biased region" description="Low complexity" evidence="3">
    <location>
        <begin position="8"/>
        <end position="17"/>
    </location>
</feature>
<evidence type="ECO:0000256" key="2">
    <source>
        <dbReference type="ARBA" id="ARBA00023242"/>
    </source>
</evidence>
<proteinExistence type="predicted"/>
<evidence type="ECO:0000256" key="1">
    <source>
        <dbReference type="ARBA" id="ARBA00004123"/>
    </source>
</evidence>
<dbReference type="Proteomes" id="UP001266305">
    <property type="component" value="Unassembled WGS sequence"/>
</dbReference>
<gene>
    <name evidence="4" type="ORF">P7K49_014624</name>
</gene>
<accession>A0ABQ9V6Z2</accession>
<feature type="region of interest" description="Disordered" evidence="3">
    <location>
        <begin position="1"/>
        <end position="26"/>
    </location>
</feature>
<keyword evidence="2" id="KW-0539">Nucleus</keyword>
<reference evidence="4 5" key="1">
    <citation type="submission" date="2023-05" db="EMBL/GenBank/DDBJ databases">
        <title>B98-5 Cell Line De Novo Hybrid Assembly: An Optical Mapping Approach.</title>
        <authorList>
            <person name="Kananen K."/>
            <person name="Auerbach J.A."/>
            <person name="Kautto E."/>
            <person name="Blachly J.S."/>
        </authorList>
    </citation>
    <scope>NUCLEOTIDE SEQUENCE [LARGE SCALE GENOMIC DNA]</scope>
    <source>
        <strain evidence="4">B95-8</strain>
        <tissue evidence="4">Cell line</tissue>
    </source>
</reference>
<comment type="caution">
    <text evidence="4">The sequence shown here is derived from an EMBL/GenBank/DDBJ whole genome shotgun (WGS) entry which is preliminary data.</text>
</comment>